<feature type="transmembrane region" description="Helical" evidence="1">
    <location>
        <begin position="344"/>
        <end position="361"/>
    </location>
</feature>
<evidence type="ECO:0000256" key="1">
    <source>
        <dbReference type="SAM" id="Phobius"/>
    </source>
</evidence>
<dbReference type="AlphaFoldDB" id="X6MMD5"/>
<accession>X6MMD5</accession>
<reference evidence="2 3" key="1">
    <citation type="journal article" date="2013" name="Curr. Biol.">
        <title>The Genome of the Foraminiferan Reticulomyxa filosa.</title>
        <authorList>
            <person name="Glockner G."/>
            <person name="Hulsmann N."/>
            <person name="Schleicher M."/>
            <person name="Noegel A.A."/>
            <person name="Eichinger L."/>
            <person name="Gallinger C."/>
            <person name="Pawlowski J."/>
            <person name="Sierra R."/>
            <person name="Euteneuer U."/>
            <person name="Pillet L."/>
            <person name="Moustafa A."/>
            <person name="Platzer M."/>
            <person name="Groth M."/>
            <person name="Szafranski K."/>
            <person name="Schliwa M."/>
        </authorList>
    </citation>
    <scope>NUCLEOTIDE SEQUENCE [LARGE SCALE GENOMIC DNA]</scope>
</reference>
<keyword evidence="3" id="KW-1185">Reference proteome</keyword>
<gene>
    <name evidence="2" type="ORF">RFI_22364</name>
</gene>
<keyword evidence="1" id="KW-1133">Transmembrane helix</keyword>
<keyword evidence="1" id="KW-0812">Transmembrane</keyword>
<dbReference type="Proteomes" id="UP000023152">
    <property type="component" value="Unassembled WGS sequence"/>
</dbReference>
<protein>
    <submittedName>
        <fullName evidence="2">Uncharacterized protein</fullName>
    </submittedName>
</protein>
<evidence type="ECO:0000313" key="3">
    <source>
        <dbReference type="Proteomes" id="UP000023152"/>
    </source>
</evidence>
<sequence length="400" mass="47838">MAKKNTKYSKLMIKKKSECDDNVLVPSLQDNNEKIMEKKIQLKKIGVKTSDIQNTYTAEDYIRQHNDQLLHWNKYNKTTLKKFCNEKNIKIRNIAIRNYVNYFKKSTPEMSIHMAQFLIYMDRRSVDVIIAYPDQVCFDIDPIPKQRQNGSKFKIKKVHLMESMITSYSEYTVIDKTDSFDENLQIFYMNDKYRLYGAYKCLVNKKNYYIKFGYSERENKEIAHEYWNCKKLKNKSCSIVCDDCHLLKFSNASVAVLTLDCGLTLQELVNEKKINEKQAKEKVELVKSILDKFNFKHGDLEKSFILDNYVCTEIYFFLLTLISFFLFSTLFLTLQKNKVVLLKLFIRAFFLFQLFVHQIFYSKSLKSIFFIYNIIKFFLYYLRKPILNIQEYIIFEIIKI</sequence>
<dbReference type="EMBL" id="ASPP01019561">
    <property type="protein sequence ID" value="ETO15004.1"/>
    <property type="molecule type" value="Genomic_DNA"/>
</dbReference>
<feature type="transmembrane region" description="Helical" evidence="1">
    <location>
        <begin position="367"/>
        <end position="382"/>
    </location>
</feature>
<name>X6MMD5_RETFI</name>
<feature type="transmembrane region" description="Helical" evidence="1">
    <location>
        <begin position="314"/>
        <end position="332"/>
    </location>
</feature>
<keyword evidence="1" id="KW-0472">Membrane</keyword>
<evidence type="ECO:0000313" key="2">
    <source>
        <dbReference type="EMBL" id="ETO15004.1"/>
    </source>
</evidence>
<proteinExistence type="predicted"/>
<organism evidence="2 3">
    <name type="scientific">Reticulomyxa filosa</name>
    <dbReference type="NCBI Taxonomy" id="46433"/>
    <lineage>
        <taxon>Eukaryota</taxon>
        <taxon>Sar</taxon>
        <taxon>Rhizaria</taxon>
        <taxon>Retaria</taxon>
        <taxon>Foraminifera</taxon>
        <taxon>Monothalamids</taxon>
        <taxon>Reticulomyxidae</taxon>
        <taxon>Reticulomyxa</taxon>
    </lineage>
</organism>
<comment type="caution">
    <text evidence="2">The sequence shown here is derived from an EMBL/GenBank/DDBJ whole genome shotgun (WGS) entry which is preliminary data.</text>
</comment>